<gene>
    <name evidence="3" type="ORF">MTR67_027507</name>
</gene>
<protein>
    <submittedName>
        <fullName evidence="3">Uncharacterized protein</fullName>
    </submittedName>
</protein>
<dbReference type="EMBL" id="CP133617">
    <property type="protein sequence ID" value="WMV34122.1"/>
    <property type="molecule type" value="Genomic_DNA"/>
</dbReference>
<keyword evidence="1" id="KW-0802">TPR repeat</keyword>
<dbReference type="PROSITE" id="PS50005">
    <property type="entry name" value="TPR"/>
    <property type="match status" value="1"/>
</dbReference>
<evidence type="ECO:0000256" key="1">
    <source>
        <dbReference type="PROSITE-ProRule" id="PRU00339"/>
    </source>
</evidence>
<dbReference type="SUPFAM" id="SSF48452">
    <property type="entry name" value="TPR-like"/>
    <property type="match status" value="1"/>
</dbReference>
<evidence type="ECO:0000313" key="4">
    <source>
        <dbReference type="Proteomes" id="UP001234989"/>
    </source>
</evidence>
<feature type="chain" id="PRO_5041933750" evidence="2">
    <location>
        <begin position="22"/>
        <end position="139"/>
    </location>
</feature>
<evidence type="ECO:0000256" key="2">
    <source>
        <dbReference type="SAM" id="SignalP"/>
    </source>
</evidence>
<evidence type="ECO:0000313" key="3">
    <source>
        <dbReference type="EMBL" id="WMV34122.1"/>
    </source>
</evidence>
<dbReference type="Pfam" id="PF13181">
    <property type="entry name" value="TPR_8"/>
    <property type="match status" value="1"/>
</dbReference>
<proteinExistence type="predicted"/>
<reference evidence="3" key="1">
    <citation type="submission" date="2023-08" db="EMBL/GenBank/DDBJ databases">
        <title>A de novo genome assembly of Solanum verrucosum Schlechtendal, a Mexican diploid species geographically isolated from the other diploid A-genome species in potato relatives.</title>
        <authorList>
            <person name="Hosaka K."/>
        </authorList>
    </citation>
    <scope>NUCLEOTIDE SEQUENCE</scope>
    <source>
        <tissue evidence="3">Young leaves</tissue>
    </source>
</reference>
<dbReference type="Proteomes" id="UP001234989">
    <property type="component" value="Chromosome 6"/>
</dbReference>
<feature type="repeat" description="TPR" evidence="1">
    <location>
        <begin position="28"/>
        <end position="61"/>
    </location>
</feature>
<dbReference type="AlphaFoldDB" id="A0AAF0R0U4"/>
<dbReference type="PANTHER" id="PTHR44102:SF1">
    <property type="entry name" value="OS10G0471400 PROTEIN"/>
    <property type="match status" value="1"/>
</dbReference>
<feature type="signal peptide" evidence="2">
    <location>
        <begin position="1"/>
        <end position="21"/>
    </location>
</feature>
<dbReference type="InterPro" id="IPR019734">
    <property type="entry name" value="TPR_rpt"/>
</dbReference>
<dbReference type="InterPro" id="IPR043376">
    <property type="entry name" value="NPG1-like"/>
</dbReference>
<sequence>MLLFHAFYLCNFIVFDMSSLSQLLKGAITGGYFAGLLYQARGLYKEALQSFQKSLDTEPNHVPSLVSTAIVLRQLDGQSLPVMKSFLTDALRLDRTNPSAWYNLGLVYKSETGVSALEAAECFEAAELLQESAPVEPFR</sequence>
<dbReference type="Gene3D" id="1.25.40.10">
    <property type="entry name" value="Tetratricopeptide repeat domain"/>
    <property type="match status" value="1"/>
</dbReference>
<dbReference type="InterPro" id="IPR011990">
    <property type="entry name" value="TPR-like_helical_dom_sf"/>
</dbReference>
<keyword evidence="4" id="KW-1185">Reference proteome</keyword>
<dbReference type="PANTHER" id="PTHR44102">
    <property type="entry name" value="PROTEIN NPG1"/>
    <property type="match status" value="1"/>
</dbReference>
<organism evidence="3 4">
    <name type="scientific">Solanum verrucosum</name>
    <dbReference type="NCBI Taxonomy" id="315347"/>
    <lineage>
        <taxon>Eukaryota</taxon>
        <taxon>Viridiplantae</taxon>
        <taxon>Streptophyta</taxon>
        <taxon>Embryophyta</taxon>
        <taxon>Tracheophyta</taxon>
        <taxon>Spermatophyta</taxon>
        <taxon>Magnoliopsida</taxon>
        <taxon>eudicotyledons</taxon>
        <taxon>Gunneridae</taxon>
        <taxon>Pentapetalae</taxon>
        <taxon>asterids</taxon>
        <taxon>lamiids</taxon>
        <taxon>Solanales</taxon>
        <taxon>Solanaceae</taxon>
        <taxon>Solanoideae</taxon>
        <taxon>Solaneae</taxon>
        <taxon>Solanum</taxon>
    </lineage>
</organism>
<keyword evidence="2" id="KW-0732">Signal</keyword>
<accession>A0AAF0R0U4</accession>
<name>A0AAF0R0U4_SOLVR</name>